<name>A0A4R6IIG1_9SPHI</name>
<keyword evidence="3" id="KW-0732">Signal</keyword>
<protein>
    <submittedName>
        <fullName evidence="4">6-phosphogluconolactonase</fullName>
    </submittedName>
</protein>
<organism evidence="4 5">
    <name type="scientific">Pedobacter duraquae</name>
    <dbReference type="NCBI Taxonomy" id="425511"/>
    <lineage>
        <taxon>Bacteria</taxon>
        <taxon>Pseudomonadati</taxon>
        <taxon>Bacteroidota</taxon>
        <taxon>Sphingobacteriia</taxon>
        <taxon>Sphingobacteriales</taxon>
        <taxon>Sphingobacteriaceae</taxon>
        <taxon>Pedobacter</taxon>
    </lineage>
</organism>
<keyword evidence="2" id="KW-0119">Carbohydrate metabolism</keyword>
<keyword evidence="5" id="KW-1185">Reference proteome</keyword>
<comment type="caution">
    <text evidence="4">The sequence shown here is derived from an EMBL/GenBank/DDBJ whole genome shotgun (WGS) entry which is preliminary data.</text>
</comment>
<dbReference type="Pfam" id="PF10282">
    <property type="entry name" value="Lactonase"/>
    <property type="match status" value="1"/>
</dbReference>
<dbReference type="InterPro" id="IPR015943">
    <property type="entry name" value="WD40/YVTN_repeat-like_dom_sf"/>
</dbReference>
<evidence type="ECO:0000256" key="1">
    <source>
        <dbReference type="ARBA" id="ARBA00005564"/>
    </source>
</evidence>
<dbReference type="InterPro" id="IPR019405">
    <property type="entry name" value="Lactonase_7-beta_prop"/>
</dbReference>
<dbReference type="FunFam" id="2.130.10.10:FF:000306">
    <property type="entry name" value="3-carboxymuconate cyclase"/>
    <property type="match status" value="1"/>
</dbReference>
<evidence type="ECO:0000256" key="2">
    <source>
        <dbReference type="ARBA" id="ARBA00022526"/>
    </source>
</evidence>
<gene>
    <name evidence="4" type="ORF">CLV32_2812</name>
</gene>
<feature type="signal peptide" evidence="3">
    <location>
        <begin position="1"/>
        <end position="19"/>
    </location>
</feature>
<evidence type="ECO:0000313" key="5">
    <source>
        <dbReference type="Proteomes" id="UP000295499"/>
    </source>
</evidence>
<dbReference type="Proteomes" id="UP000295499">
    <property type="component" value="Unassembled WGS sequence"/>
</dbReference>
<dbReference type="GO" id="GO:0017057">
    <property type="term" value="F:6-phosphogluconolactonase activity"/>
    <property type="evidence" value="ECO:0007669"/>
    <property type="project" value="TreeGrafter"/>
</dbReference>
<dbReference type="PANTHER" id="PTHR30344">
    <property type="entry name" value="6-PHOSPHOGLUCONOLACTONASE-RELATED"/>
    <property type="match status" value="1"/>
</dbReference>
<feature type="chain" id="PRO_5020833325" evidence="3">
    <location>
        <begin position="20"/>
        <end position="371"/>
    </location>
</feature>
<evidence type="ECO:0000256" key="3">
    <source>
        <dbReference type="SAM" id="SignalP"/>
    </source>
</evidence>
<dbReference type="Gene3D" id="2.130.10.10">
    <property type="entry name" value="YVTN repeat-like/Quinoprotein amine dehydrogenase"/>
    <property type="match status" value="1"/>
</dbReference>
<accession>A0A4R6IIG1</accession>
<proteinExistence type="inferred from homology"/>
<comment type="similarity">
    <text evidence="1">Belongs to the cycloisomerase 2 family.</text>
</comment>
<reference evidence="4 5" key="1">
    <citation type="submission" date="2019-03" db="EMBL/GenBank/DDBJ databases">
        <title>Genomic Encyclopedia of Archaeal and Bacterial Type Strains, Phase II (KMG-II): from individual species to whole genera.</title>
        <authorList>
            <person name="Goeker M."/>
        </authorList>
    </citation>
    <scope>NUCLEOTIDE SEQUENCE [LARGE SCALE GENOMIC DNA]</scope>
    <source>
        <strain evidence="4 5">DSM 19034</strain>
    </source>
</reference>
<dbReference type="EMBL" id="SNWM01000003">
    <property type="protein sequence ID" value="TDO21705.1"/>
    <property type="molecule type" value="Genomic_DNA"/>
</dbReference>
<dbReference type="GO" id="GO:0006006">
    <property type="term" value="P:glucose metabolic process"/>
    <property type="evidence" value="ECO:0007669"/>
    <property type="project" value="UniProtKB-KW"/>
</dbReference>
<evidence type="ECO:0000313" key="4">
    <source>
        <dbReference type="EMBL" id="TDO21705.1"/>
    </source>
</evidence>
<dbReference type="InterPro" id="IPR050282">
    <property type="entry name" value="Cycloisomerase_2"/>
</dbReference>
<sequence>MNKLLYLLPVLLCSLQTRAQRSNYNLLIGTYTNTGKSEGIYVYDFNTKTAAFRPKSITKNVINPSYLTVSNDNKFVYSVNEDAAKSTVSAFRFNAAKGKIEFLNQQDAQGADPCFIIADSKNVLVANYSGGNIAVFGRTKDGSITPAKQVVQHYGHSADKSRQKSAHVHMVKFSPDGKYVLSNDLGTDHIYVYSYNALANSNVLTLTDSVAVVPGSGPRHITFSKDGKFAYLLQEMSGNLTAFNYKNGKLEKIQQTTVVPKTFSGENGAADIHITPDGKFLYATNRGTANTITCFAIQADGKLIRKSTQSTLGKGPRNFVIDPTGTFLLLGNQYTNEVVIFKVNKETGALTDTKKRIDVGAPVCLVFTAAQ</sequence>
<dbReference type="RefSeq" id="WP_133556414.1">
    <property type="nucleotide sequence ID" value="NZ_SNWM01000003.1"/>
</dbReference>
<dbReference type="PANTHER" id="PTHR30344:SF1">
    <property type="entry name" value="6-PHOSPHOGLUCONOLACTONASE"/>
    <property type="match status" value="1"/>
</dbReference>
<dbReference type="InterPro" id="IPR011048">
    <property type="entry name" value="Haem_d1_sf"/>
</dbReference>
<dbReference type="OrthoDB" id="9790815at2"/>
<dbReference type="SUPFAM" id="SSF51004">
    <property type="entry name" value="C-terminal (heme d1) domain of cytochrome cd1-nitrite reductase"/>
    <property type="match status" value="1"/>
</dbReference>
<dbReference type="AlphaFoldDB" id="A0A4R6IIG1"/>
<keyword evidence="2" id="KW-0313">Glucose metabolism</keyword>
<dbReference type="GO" id="GO:0005829">
    <property type="term" value="C:cytosol"/>
    <property type="evidence" value="ECO:0007669"/>
    <property type="project" value="TreeGrafter"/>
</dbReference>